<reference evidence="3 4" key="1">
    <citation type="submission" date="2019-05" db="EMBL/GenBank/DDBJ databases">
        <title>Emergence of the Ug99 lineage of the wheat stem rust pathogen through somatic hybridization.</title>
        <authorList>
            <person name="Li F."/>
            <person name="Upadhyaya N.M."/>
            <person name="Sperschneider J."/>
            <person name="Matny O."/>
            <person name="Nguyen-Phuc H."/>
            <person name="Mago R."/>
            <person name="Raley C."/>
            <person name="Miller M.E."/>
            <person name="Silverstein K.A.T."/>
            <person name="Henningsen E."/>
            <person name="Hirsch C.D."/>
            <person name="Visser B."/>
            <person name="Pretorius Z.A."/>
            <person name="Steffenson B.J."/>
            <person name="Schwessinger B."/>
            <person name="Dodds P.N."/>
            <person name="Figueroa M."/>
        </authorList>
    </citation>
    <scope>NUCLEOTIDE SEQUENCE [LARGE SCALE GENOMIC DNA]</scope>
    <source>
        <strain evidence="3 4">Ug99</strain>
    </source>
</reference>
<protein>
    <recommendedName>
        <fullName evidence="2">OTU domain-containing protein</fullName>
    </recommendedName>
</protein>
<evidence type="ECO:0000259" key="2">
    <source>
        <dbReference type="PROSITE" id="PS50802"/>
    </source>
</evidence>
<dbReference type="Pfam" id="PF02338">
    <property type="entry name" value="OTU"/>
    <property type="match status" value="1"/>
</dbReference>
<dbReference type="GO" id="GO:0016579">
    <property type="term" value="P:protein deubiquitination"/>
    <property type="evidence" value="ECO:0007669"/>
    <property type="project" value="TreeGrafter"/>
</dbReference>
<organism evidence="3 4">
    <name type="scientific">Puccinia graminis f. sp. tritici</name>
    <dbReference type="NCBI Taxonomy" id="56615"/>
    <lineage>
        <taxon>Eukaryota</taxon>
        <taxon>Fungi</taxon>
        <taxon>Dikarya</taxon>
        <taxon>Basidiomycota</taxon>
        <taxon>Pucciniomycotina</taxon>
        <taxon>Pucciniomycetes</taxon>
        <taxon>Pucciniales</taxon>
        <taxon>Pucciniaceae</taxon>
        <taxon>Puccinia</taxon>
    </lineage>
</organism>
<comment type="caution">
    <text evidence="3">The sequence shown here is derived from an EMBL/GenBank/DDBJ whole genome shotgun (WGS) entry which is preliminary data.</text>
</comment>
<evidence type="ECO:0000313" key="4">
    <source>
        <dbReference type="Proteomes" id="UP000325313"/>
    </source>
</evidence>
<feature type="region of interest" description="Disordered" evidence="1">
    <location>
        <begin position="1"/>
        <end position="150"/>
    </location>
</feature>
<evidence type="ECO:0000256" key="1">
    <source>
        <dbReference type="SAM" id="MobiDB-lite"/>
    </source>
</evidence>
<feature type="compositionally biased region" description="Basic residues" evidence="1">
    <location>
        <begin position="47"/>
        <end position="65"/>
    </location>
</feature>
<dbReference type="PANTHER" id="PTHR12419">
    <property type="entry name" value="OTU DOMAIN CONTAINING PROTEIN"/>
    <property type="match status" value="1"/>
</dbReference>
<dbReference type="CDD" id="cd22748">
    <property type="entry name" value="OTU_OTUD6-like"/>
    <property type="match status" value="1"/>
</dbReference>
<evidence type="ECO:0000313" key="3">
    <source>
        <dbReference type="EMBL" id="KAA1095434.1"/>
    </source>
</evidence>
<gene>
    <name evidence="3" type="ORF">PGTUg99_031226</name>
</gene>
<feature type="compositionally biased region" description="Low complexity" evidence="1">
    <location>
        <begin position="29"/>
        <end position="39"/>
    </location>
</feature>
<dbReference type="InterPro" id="IPR050704">
    <property type="entry name" value="Peptidase_C85-like"/>
</dbReference>
<dbReference type="Proteomes" id="UP000325313">
    <property type="component" value="Unassembled WGS sequence"/>
</dbReference>
<dbReference type="AlphaFoldDB" id="A0A5B0P405"/>
<dbReference type="PROSITE" id="PS50802">
    <property type="entry name" value="OTU"/>
    <property type="match status" value="1"/>
</dbReference>
<feature type="region of interest" description="Disordered" evidence="1">
    <location>
        <begin position="165"/>
        <end position="193"/>
    </location>
</feature>
<accession>A0A5B0P405</accession>
<dbReference type="InterPro" id="IPR003323">
    <property type="entry name" value="OTU_dom"/>
</dbReference>
<name>A0A5B0P405_PUCGR</name>
<dbReference type="GO" id="GO:0004843">
    <property type="term" value="F:cysteine-type deubiquitinase activity"/>
    <property type="evidence" value="ECO:0007669"/>
    <property type="project" value="TreeGrafter"/>
</dbReference>
<feature type="domain" description="OTU" evidence="2">
    <location>
        <begin position="239"/>
        <end position="407"/>
    </location>
</feature>
<feature type="compositionally biased region" description="Low complexity" evidence="1">
    <location>
        <begin position="95"/>
        <end position="138"/>
    </location>
</feature>
<proteinExistence type="predicted"/>
<dbReference type="InterPro" id="IPR038765">
    <property type="entry name" value="Papain-like_cys_pep_sf"/>
</dbReference>
<dbReference type="Gene3D" id="3.90.70.80">
    <property type="match status" value="1"/>
</dbReference>
<dbReference type="PANTHER" id="PTHR12419:SF10">
    <property type="entry name" value="DEUBIQUITINASE OTUD6B"/>
    <property type="match status" value="1"/>
</dbReference>
<feature type="compositionally biased region" description="Polar residues" evidence="1">
    <location>
        <begin position="139"/>
        <end position="150"/>
    </location>
</feature>
<dbReference type="EMBL" id="VDEP01000372">
    <property type="protein sequence ID" value="KAA1095434.1"/>
    <property type="molecule type" value="Genomic_DNA"/>
</dbReference>
<sequence>MTNSNQAEHQQQQQQTNGAGEEKQQENGTTTAKTIKTAADILSRPRLPPKKKLSTSNKKPGKKNKNKNEQLVTATENLEEKEEETEGHPTESIDNDQLLDQLLTQTNHLTLSSSEPTTPSTPTTTKTQQQQQQQQQQQEANGNPSRSSTISRKLHGLSEDIKEVAHAVSSSINPSSPGKLASIKPKKKPHRTKEKIAKRQAAQLQAQLDAQLESSIHPVIDHRQLEAEALLRICLSLKLQIFEIIPDGHCLFSAIADQMNVLSGQTNGRSTSTTTTPTQGDEAVGGAFRYTYQTCRKLASEYMRKHPEEFIHYLPGQDDGLEAGLMSSKEYEEHCDRVRDSACWGGEPEILALSKALKFSIHVIQAFHPTIKVSEEFLEPRGNIALTISYHRKSYGLGEHYNSLRPIS</sequence>
<feature type="compositionally biased region" description="Basic residues" evidence="1">
    <location>
        <begin position="184"/>
        <end position="193"/>
    </location>
</feature>
<dbReference type="SUPFAM" id="SSF54001">
    <property type="entry name" value="Cysteine proteinases"/>
    <property type="match status" value="1"/>
</dbReference>
<dbReference type="FunFam" id="3.90.70.80:FF:000025">
    <property type="entry name" value="Unplaced genomic scaffold supercont1.1, whole genome shotgun sequence"/>
    <property type="match status" value="1"/>
</dbReference>